<dbReference type="AlphaFoldDB" id="A0A1D2J2P9"/>
<sequence length="136" mass="15436">MDVVAFLNNAWVGESSQLTPFNQAGPRQAQGAGPQAEWDHAVPWISSSSMEVRRRGIAAGTYRDPQNYRTTELNCGVPAFERRDETKKLWPHVDAGRKVVLRSFLQGWIQILEAGREERLTCNSYSILMARTNMWV</sequence>
<evidence type="ECO:0000313" key="1">
    <source>
        <dbReference type="EMBL" id="ODH12572.1"/>
    </source>
</evidence>
<dbReference type="EMBL" id="LZYO01001012">
    <property type="protein sequence ID" value="ODH12572.1"/>
    <property type="molecule type" value="Genomic_DNA"/>
</dbReference>
<proteinExistence type="predicted"/>
<dbReference type="Proteomes" id="UP000242814">
    <property type="component" value="Unassembled WGS sequence"/>
</dbReference>
<gene>
    <name evidence="1" type="ORF">ACO22_08131</name>
</gene>
<reference evidence="1 2" key="1">
    <citation type="submission" date="2016-06" db="EMBL/GenBank/DDBJ databases">
        <authorList>
            <person name="Kjaerup R.B."/>
            <person name="Dalgaard T.S."/>
            <person name="Juul-Madsen H.R."/>
        </authorList>
    </citation>
    <scope>NUCLEOTIDE SEQUENCE [LARGE SCALE GENOMIC DNA]</scope>
    <source>
        <strain evidence="1 2">Pb300</strain>
    </source>
</reference>
<protein>
    <submittedName>
        <fullName evidence="1">Uncharacterized protein</fullName>
    </submittedName>
</protein>
<accession>A0A1D2J2P9</accession>
<name>A0A1D2J2P9_PARBR</name>
<dbReference type="VEuPathDB" id="FungiDB:PABG_11468"/>
<comment type="caution">
    <text evidence="1">The sequence shown here is derived from an EMBL/GenBank/DDBJ whole genome shotgun (WGS) entry which is preliminary data.</text>
</comment>
<organism evidence="1 2">
    <name type="scientific">Paracoccidioides brasiliensis</name>
    <dbReference type="NCBI Taxonomy" id="121759"/>
    <lineage>
        <taxon>Eukaryota</taxon>
        <taxon>Fungi</taxon>
        <taxon>Dikarya</taxon>
        <taxon>Ascomycota</taxon>
        <taxon>Pezizomycotina</taxon>
        <taxon>Eurotiomycetes</taxon>
        <taxon>Eurotiomycetidae</taxon>
        <taxon>Onygenales</taxon>
        <taxon>Ajellomycetaceae</taxon>
        <taxon>Paracoccidioides</taxon>
    </lineage>
</organism>
<evidence type="ECO:0000313" key="2">
    <source>
        <dbReference type="Proteomes" id="UP000242814"/>
    </source>
</evidence>
<dbReference type="VEuPathDB" id="FungiDB:PADG_00408"/>